<dbReference type="InterPro" id="IPR053187">
    <property type="entry name" value="Notoamide_regulator"/>
</dbReference>
<dbReference type="EMBL" id="KL647448">
    <property type="protein sequence ID" value="KEY74868.1"/>
    <property type="molecule type" value="Genomic_DNA"/>
</dbReference>
<dbReference type="PANTHER" id="PTHR47256:SF1">
    <property type="entry name" value="ZN(II)2CYS6 TRANSCRIPTION FACTOR (EUROFUNG)"/>
    <property type="match status" value="1"/>
</dbReference>
<reference evidence="1 2" key="1">
    <citation type="journal article" date="2014" name="BMC Genomics">
        <title>Comparative genome sequencing reveals chemotype-specific gene clusters in the toxigenic black mold Stachybotrys.</title>
        <authorList>
            <person name="Semeiks J."/>
            <person name="Borek D."/>
            <person name="Otwinowski Z."/>
            <person name="Grishin N.V."/>
        </authorList>
    </citation>
    <scope>NUCLEOTIDE SEQUENCE [LARGE SCALE GENOMIC DNA]</scope>
    <source>
        <strain evidence="2">CBS 109288 / IBT 7711</strain>
    </source>
</reference>
<sequence length="520" mass="59057">MEGRKARYIDSDSAVSRFHPHDISTGQPKPVLDYYEKRLQDLDISHWTNVHISSAFAAQAIMLYLKTDHPLLGIFDPYLFIQDLVNQRDRYCSRFLVNAVMYLGCQMYSAFNKDFIEYVDSFCSETKALSAAEEEHASPLNMAALVVASMSFMVHGRDHAVLECAKNATRMGMQLGFFPCSIGPPADLTQLPDENVRVNSHAAWGVFCWSVLLALFYRQPGVEVPQSAPNLPIPRGPSFPMVSGTSETGSFEEQDLMGSTFPALCEFWSIIHEGIWIYYGSWSDAPAEVWRPKLAEHKFREIVSWTTNLPPSLIRAKKSGPHVPVFHIWLHAALLDIVRPFRGDTAQDEQIWKTFVATDSSASTAYKASVNQLKQLVLDYRMNYETSSYSMLWHTGLLYLVNAILENPRDSDWHLYFLLCIYGYESLRRSYRISGSIGKSLLAMALRHTNMSGEEARKILKDLEHNESSPLKNRLRATFMADLKMAKVDPENATVENIAKDFESLALFNDLLCQEQMDEL</sequence>
<evidence type="ECO:0008006" key="3">
    <source>
        <dbReference type="Google" id="ProtNLM"/>
    </source>
</evidence>
<dbReference type="PANTHER" id="PTHR47256">
    <property type="entry name" value="ZN(II)2CYS6 TRANSCRIPTION FACTOR (EUROFUNG)-RELATED"/>
    <property type="match status" value="1"/>
</dbReference>
<dbReference type="AlphaFoldDB" id="A0A084BBD9"/>
<dbReference type="HOGENOM" id="CLU_019833_2_0_1"/>
<accession>A0A084BBD9</accession>
<gene>
    <name evidence="1" type="ORF">S7711_09812</name>
</gene>
<name>A0A084BBD9_STACB</name>
<proteinExistence type="predicted"/>
<dbReference type="Proteomes" id="UP000028045">
    <property type="component" value="Unassembled WGS sequence"/>
</dbReference>
<protein>
    <recommendedName>
        <fullName evidence="3">Transcription factor domain-containing protein</fullName>
    </recommendedName>
</protein>
<keyword evidence="2" id="KW-1185">Reference proteome</keyword>
<dbReference type="CDD" id="cd12148">
    <property type="entry name" value="fungal_TF_MHR"/>
    <property type="match status" value="1"/>
</dbReference>
<evidence type="ECO:0000313" key="2">
    <source>
        <dbReference type="Proteomes" id="UP000028045"/>
    </source>
</evidence>
<dbReference type="OrthoDB" id="10261408at2759"/>
<evidence type="ECO:0000313" key="1">
    <source>
        <dbReference type="EMBL" id="KEY74868.1"/>
    </source>
</evidence>
<organism evidence="1 2">
    <name type="scientific">Stachybotrys chartarum (strain CBS 109288 / IBT 7711)</name>
    <name type="common">Toxic black mold</name>
    <name type="synonym">Stilbospora chartarum</name>
    <dbReference type="NCBI Taxonomy" id="1280523"/>
    <lineage>
        <taxon>Eukaryota</taxon>
        <taxon>Fungi</taxon>
        <taxon>Dikarya</taxon>
        <taxon>Ascomycota</taxon>
        <taxon>Pezizomycotina</taxon>
        <taxon>Sordariomycetes</taxon>
        <taxon>Hypocreomycetidae</taxon>
        <taxon>Hypocreales</taxon>
        <taxon>Stachybotryaceae</taxon>
        <taxon>Stachybotrys</taxon>
    </lineage>
</organism>